<dbReference type="SUPFAM" id="SSF51316">
    <property type="entry name" value="Mss4-like"/>
    <property type="match status" value="1"/>
</dbReference>
<evidence type="ECO:0000256" key="1">
    <source>
        <dbReference type="ARBA" id="ARBA00005495"/>
    </source>
</evidence>
<evidence type="ECO:0000313" key="6">
    <source>
        <dbReference type="EMBL" id="KAF2186787.1"/>
    </source>
</evidence>
<dbReference type="PANTHER" id="PTHR33337">
    <property type="entry name" value="GFA DOMAIN-CONTAINING PROTEIN"/>
    <property type="match status" value="1"/>
</dbReference>
<dbReference type="AlphaFoldDB" id="A0A6A6E4D9"/>
<gene>
    <name evidence="6" type="ORF">K469DRAFT_630840</name>
</gene>
<evidence type="ECO:0000256" key="2">
    <source>
        <dbReference type="ARBA" id="ARBA00022723"/>
    </source>
</evidence>
<reference evidence="6" key="1">
    <citation type="journal article" date="2020" name="Stud. Mycol.">
        <title>101 Dothideomycetes genomes: a test case for predicting lifestyles and emergence of pathogens.</title>
        <authorList>
            <person name="Haridas S."/>
            <person name="Albert R."/>
            <person name="Binder M."/>
            <person name="Bloem J."/>
            <person name="Labutti K."/>
            <person name="Salamov A."/>
            <person name="Andreopoulos B."/>
            <person name="Baker S."/>
            <person name="Barry K."/>
            <person name="Bills G."/>
            <person name="Bluhm B."/>
            <person name="Cannon C."/>
            <person name="Castanera R."/>
            <person name="Culley D."/>
            <person name="Daum C."/>
            <person name="Ezra D."/>
            <person name="Gonzalez J."/>
            <person name="Henrissat B."/>
            <person name="Kuo A."/>
            <person name="Liang C."/>
            <person name="Lipzen A."/>
            <person name="Lutzoni F."/>
            <person name="Magnuson J."/>
            <person name="Mondo S."/>
            <person name="Nolan M."/>
            <person name="Ohm R."/>
            <person name="Pangilinan J."/>
            <person name="Park H.-J."/>
            <person name="Ramirez L."/>
            <person name="Alfaro M."/>
            <person name="Sun H."/>
            <person name="Tritt A."/>
            <person name="Yoshinaga Y."/>
            <person name="Zwiers L.-H."/>
            <person name="Turgeon B."/>
            <person name="Goodwin S."/>
            <person name="Spatafora J."/>
            <person name="Crous P."/>
            <person name="Grigoriev I."/>
        </authorList>
    </citation>
    <scope>NUCLEOTIDE SEQUENCE</scope>
    <source>
        <strain evidence="6">CBS 207.26</strain>
    </source>
</reference>
<evidence type="ECO:0000256" key="4">
    <source>
        <dbReference type="ARBA" id="ARBA00023239"/>
    </source>
</evidence>
<dbReference type="InterPro" id="IPR011057">
    <property type="entry name" value="Mss4-like_sf"/>
</dbReference>
<comment type="similarity">
    <text evidence="1">Belongs to the Gfa family.</text>
</comment>
<keyword evidence="4" id="KW-0456">Lyase</keyword>
<name>A0A6A6E4D9_9PEZI</name>
<keyword evidence="3" id="KW-0862">Zinc</keyword>
<accession>A0A6A6E4D9</accession>
<sequence length="167" mass="18202">MAQPKFPYTGNPNSHDPSEFANGMTGTCLCGSISVTIKDLDLFKGRKGHLCHCANCRKVAGSYVSANMLMKADQVELIDRDGTLKTYLDYATGSGKPVHRSFCSTDGNPIKSETELAPGMVILKMGIYPRIPPPSAEAFAEHRHDWQAKHEGVEQYATTRSGPKLGE</sequence>
<dbReference type="GO" id="GO:0046872">
    <property type="term" value="F:metal ion binding"/>
    <property type="evidence" value="ECO:0007669"/>
    <property type="project" value="UniProtKB-KW"/>
</dbReference>
<dbReference type="GO" id="GO:0016846">
    <property type="term" value="F:carbon-sulfur lyase activity"/>
    <property type="evidence" value="ECO:0007669"/>
    <property type="project" value="InterPro"/>
</dbReference>
<dbReference type="PROSITE" id="PS51891">
    <property type="entry name" value="CENP_V_GFA"/>
    <property type="match status" value="1"/>
</dbReference>
<dbReference type="Gene3D" id="3.90.1590.10">
    <property type="entry name" value="glutathione-dependent formaldehyde- activating enzyme (gfa)"/>
    <property type="match status" value="1"/>
</dbReference>
<dbReference type="InterPro" id="IPR006913">
    <property type="entry name" value="CENP-V/GFA"/>
</dbReference>
<dbReference type="PANTHER" id="PTHR33337:SF43">
    <property type="entry name" value="CENP-V_GFA DOMAIN-CONTAINING PROTEIN"/>
    <property type="match status" value="1"/>
</dbReference>
<protein>
    <recommendedName>
        <fullName evidence="5">CENP-V/GFA domain-containing protein</fullName>
    </recommendedName>
</protein>
<evidence type="ECO:0000313" key="7">
    <source>
        <dbReference type="Proteomes" id="UP000800200"/>
    </source>
</evidence>
<organism evidence="6 7">
    <name type="scientific">Zopfia rhizophila CBS 207.26</name>
    <dbReference type="NCBI Taxonomy" id="1314779"/>
    <lineage>
        <taxon>Eukaryota</taxon>
        <taxon>Fungi</taxon>
        <taxon>Dikarya</taxon>
        <taxon>Ascomycota</taxon>
        <taxon>Pezizomycotina</taxon>
        <taxon>Dothideomycetes</taxon>
        <taxon>Dothideomycetes incertae sedis</taxon>
        <taxon>Zopfiaceae</taxon>
        <taxon>Zopfia</taxon>
    </lineage>
</organism>
<dbReference type="Proteomes" id="UP000800200">
    <property type="component" value="Unassembled WGS sequence"/>
</dbReference>
<evidence type="ECO:0000259" key="5">
    <source>
        <dbReference type="PROSITE" id="PS51891"/>
    </source>
</evidence>
<proteinExistence type="inferred from homology"/>
<evidence type="ECO:0000256" key="3">
    <source>
        <dbReference type="ARBA" id="ARBA00022833"/>
    </source>
</evidence>
<dbReference type="Pfam" id="PF04828">
    <property type="entry name" value="GFA"/>
    <property type="match status" value="1"/>
</dbReference>
<keyword evidence="7" id="KW-1185">Reference proteome</keyword>
<feature type="domain" description="CENP-V/GFA" evidence="5">
    <location>
        <begin position="24"/>
        <end position="157"/>
    </location>
</feature>
<dbReference type="OrthoDB" id="9985472at2759"/>
<keyword evidence="2" id="KW-0479">Metal-binding</keyword>
<dbReference type="EMBL" id="ML994629">
    <property type="protein sequence ID" value="KAF2186787.1"/>
    <property type="molecule type" value="Genomic_DNA"/>
</dbReference>